<organism evidence="1">
    <name type="scientific">marine sediment metagenome</name>
    <dbReference type="NCBI Taxonomy" id="412755"/>
    <lineage>
        <taxon>unclassified sequences</taxon>
        <taxon>metagenomes</taxon>
        <taxon>ecological metagenomes</taxon>
    </lineage>
</organism>
<accession>X1LEI1</accession>
<gene>
    <name evidence="1" type="ORF">S03H2_71271</name>
</gene>
<evidence type="ECO:0000313" key="1">
    <source>
        <dbReference type="EMBL" id="GAI00840.1"/>
    </source>
</evidence>
<reference evidence="1" key="1">
    <citation type="journal article" date="2014" name="Front. Microbiol.">
        <title>High frequency of phylogenetically diverse reductive dehalogenase-homologous genes in deep subseafloor sedimentary metagenomes.</title>
        <authorList>
            <person name="Kawai M."/>
            <person name="Futagami T."/>
            <person name="Toyoda A."/>
            <person name="Takaki Y."/>
            <person name="Nishi S."/>
            <person name="Hori S."/>
            <person name="Arai W."/>
            <person name="Tsubouchi T."/>
            <person name="Morono Y."/>
            <person name="Uchiyama I."/>
            <person name="Ito T."/>
            <person name="Fujiyama A."/>
            <person name="Inagaki F."/>
            <person name="Takami H."/>
        </authorList>
    </citation>
    <scope>NUCLEOTIDE SEQUENCE</scope>
    <source>
        <strain evidence="1">Expedition CK06-06</strain>
    </source>
</reference>
<sequence>PFIFIPLTSAKDRLIPPIANELLNEKIPNSNLIVFNSSHFFMLEEAPNFNLEVLNFLRQ</sequence>
<protein>
    <recommendedName>
        <fullName evidence="2">Alpha/beta hydrolase</fullName>
    </recommendedName>
</protein>
<dbReference type="SUPFAM" id="SSF53474">
    <property type="entry name" value="alpha/beta-Hydrolases"/>
    <property type="match status" value="1"/>
</dbReference>
<dbReference type="AlphaFoldDB" id="X1LEI1"/>
<feature type="non-terminal residue" evidence="1">
    <location>
        <position position="1"/>
    </location>
</feature>
<evidence type="ECO:0008006" key="2">
    <source>
        <dbReference type="Google" id="ProtNLM"/>
    </source>
</evidence>
<dbReference type="Gene3D" id="3.40.50.1820">
    <property type="entry name" value="alpha/beta hydrolase"/>
    <property type="match status" value="1"/>
</dbReference>
<name>X1LEI1_9ZZZZ</name>
<proteinExistence type="predicted"/>
<comment type="caution">
    <text evidence="1">The sequence shown here is derived from an EMBL/GenBank/DDBJ whole genome shotgun (WGS) entry which is preliminary data.</text>
</comment>
<dbReference type="EMBL" id="BARU01047634">
    <property type="protein sequence ID" value="GAI00840.1"/>
    <property type="molecule type" value="Genomic_DNA"/>
</dbReference>
<dbReference type="InterPro" id="IPR029058">
    <property type="entry name" value="AB_hydrolase_fold"/>
</dbReference>